<name>A0ABS3JU37_9HYPH</name>
<keyword evidence="2" id="KW-1185">Reference proteome</keyword>
<accession>A0ABS3JU37</accession>
<gene>
    <name evidence="1" type="ORF">IPV26_00770</name>
</gene>
<sequence length="77" mass="8821">MFEVGKTYRIYEFEQGGLGYHSSTVIAWEAPLLKVSHPGKEYVIYNTSSSSFHRAELDGSPHPKFDVEEFLNLPNDR</sequence>
<protein>
    <submittedName>
        <fullName evidence="1">Uncharacterized protein</fullName>
    </submittedName>
</protein>
<dbReference type="RefSeq" id="WP_207486263.1">
    <property type="nucleotide sequence ID" value="NZ_JADIJS010000001.1"/>
</dbReference>
<evidence type="ECO:0000313" key="1">
    <source>
        <dbReference type="EMBL" id="MBO1038191.1"/>
    </source>
</evidence>
<comment type="caution">
    <text evidence="1">The sequence shown here is derived from an EMBL/GenBank/DDBJ whole genome shotgun (WGS) entry which is preliminary data.</text>
</comment>
<proteinExistence type="predicted"/>
<evidence type="ECO:0000313" key="2">
    <source>
        <dbReference type="Proteomes" id="UP000718278"/>
    </source>
</evidence>
<reference evidence="1 2" key="1">
    <citation type="submission" date="2020-10" db="EMBL/GenBank/DDBJ databases">
        <title>Genomic characterization of underground lake bacteria from Wind Cave National Park: Insight into the archetypical LuxI/LuxR and identification of LuxR solos.</title>
        <authorList>
            <person name="Wengert P.C."/>
            <person name="Savka M.A."/>
        </authorList>
    </citation>
    <scope>NUCLEOTIDE SEQUENCE [LARGE SCALE GENOMIC DNA]</scope>
    <source>
        <strain evidence="1 2">SD316</strain>
    </source>
</reference>
<dbReference type="Proteomes" id="UP000718278">
    <property type="component" value="Unassembled WGS sequence"/>
</dbReference>
<dbReference type="EMBL" id="JADIJS010000001">
    <property type="protein sequence ID" value="MBO1038191.1"/>
    <property type="molecule type" value="Genomic_DNA"/>
</dbReference>
<organism evidence="1 2">
    <name type="scientific">Brucella pituitosa</name>
    <dbReference type="NCBI Taxonomy" id="571256"/>
    <lineage>
        <taxon>Bacteria</taxon>
        <taxon>Pseudomonadati</taxon>
        <taxon>Pseudomonadota</taxon>
        <taxon>Alphaproteobacteria</taxon>
        <taxon>Hyphomicrobiales</taxon>
        <taxon>Brucellaceae</taxon>
        <taxon>Brucella/Ochrobactrum group</taxon>
        <taxon>Brucella</taxon>
    </lineage>
</organism>